<comment type="similarity">
    <text evidence="2">Belongs to the anaerobic coproporphyrinogen-III oxidase family. HemW subfamily.</text>
</comment>
<dbReference type="GO" id="GO:0006779">
    <property type="term" value="P:porphyrin-containing compound biosynthetic process"/>
    <property type="evidence" value="ECO:0007669"/>
    <property type="project" value="InterPro"/>
</dbReference>
<keyword evidence="6 10" id="KW-0479">Metal-binding</keyword>
<keyword evidence="10" id="KW-0004">4Fe-4S</keyword>
<keyword evidence="8 10" id="KW-0411">Iron-sulfur</keyword>
<feature type="domain" description="Radical SAM core" evidence="11">
    <location>
        <begin position="4"/>
        <end position="240"/>
    </location>
</feature>
<dbReference type="NCBIfam" id="TIGR00539">
    <property type="entry name" value="hemN_rel"/>
    <property type="match status" value="1"/>
</dbReference>
<dbReference type="Pfam" id="PF06969">
    <property type="entry name" value="HemN_C"/>
    <property type="match status" value="1"/>
</dbReference>
<dbReference type="PANTHER" id="PTHR13932">
    <property type="entry name" value="COPROPORPHYRINIGEN III OXIDASE"/>
    <property type="match status" value="1"/>
</dbReference>
<dbReference type="Gene3D" id="3.20.20.70">
    <property type="entry name" value="Aldolase class I"/>
    <property type="match status" value="1"/>
</dbReference>
<dbReference type="InterPro" id="IPR010723">
    <property type="entry name" value="HemN_C"/>
</dbReference>
<dbReference type="SFLD" id="SFLDF00288">
    <property type="entry name" value="HemN-like__clustered_with_nucl"/>
    <property type="match status" value="1"/>
</dbReference>
<dbReference type="SFLD" id="SFLDS00029">
    <property type="entry name" value="Radical_SAM"/>
    <property type="match status" value="1"/>
</dbReference>
<dbReference type="PANTHER" id="PTHR13932:SF5">
    <property type="entry name" value="RADICAL S-ADENOSYL METHIONINE DOMAIN-CONTAINING PROTEIN 1, MITOCHONDRIAL"/>
    <property type="match status" value="1"/>
</dbReference>
<dbReference type="GO" id="GO:0051539">
    <property type="term" value="F:4 iron, 4 sulfur cluster binding"/>
    <property type="evidence" value="ECO:0007669"/>
    <property type="project" value="UniProtKB-UniRule"/>
</dbReference>
<evidence type="ECO:0000313" key="13">
    <source>
        <dbReference type="Proteomes" id="UP000199478"/>
    </source>
</evidence>
<evidence type="ECO:0000256" key="8">
    <source>
        <dbReference type="ARBA" id="ARBA00023014"/>
    </source>
</evidence>
<dbReference type="CDD" id="cd01335">
    <property type="entry name" value="Radical_SAM"/>
    <property type="match status" value="1"/>
</dbReference>
<dbReference type="InterPro" id="IPR006638">
    <property type="entry name" value="Elp3/MiaA/NifB-like_rSAM"/>
</dbReference>
<proteinExistence type="inferred from homology"/>
<dbReference type="InterPro" id="IPR004559">
    <property type="entry name" value="HemW-like"/>
</dbReference>
<evidence type="ECO:0000256" key="6">
    <source>
        <dbReference type="ARBA" id="ARBA00022723"/>
    </source>
</evidence>
<comment type="cofactor">
    <cofactor evidence="1">
        <name>[4Fe-4S] cluster</name>
        <dbReference type="ChEBI" id="CHEBI:49883"/>
    </cofactor>
</comment>
<dbReference type="Proteomes" id="UP000199478">
    <property type="component" value="Unassembled WGS sequence"/>
</dbReference>
<name>A0A1I6HHL5_9RHOB</name>
<evidence type="ECO:0000256" key="10">
    <source>
        <dbReference type="RuleBase" id="RU364116"/>
    </source>
</evidence>
<keyword evidence="4 10" id="KW-0349">Heme</keyword>
<evidence type="ECO:0000256" key="2">
    <source>
        <dbReference type="ARBA" id="ARBA00006100"/>
    </source>
</evidence>
<dbReference type="EMBL" id="FOYP01000002">
    <property type="protein sequence ID" value="SFR53975.1"/>
    <property type="molecule type" value="Genomic_DNA"/>
</dbReference>
<accession>A0A1I6HHL5</accession>
<keyword evidence="10" id="KW-0963">Cytoplasm</keyword>
<dbReference type="SUPFAM" id="SSF102114">
    <property type="entry name" value="Radical SAM enzymes"/>
    <property type="match status" value="1"/>
</dbReference>
<dbReference type="OrthoDB" id="9808022at2"/>
<reference evidence="13" key="1">
    <citation type="submission" date="2016-10" db="EMBL/GenBank/DDBJ databases">
        <authorList>
            <person name="Varghese N."/>
            <person name="Submissions S."/>
        </authorList>
    </citation>
    <scope>NUCLEOTIDE SEQUENCE [LARGE SCALE GENOMIC DNA]</scope>
    <source>
        <strain evidence="13">DSM 26879</strain>
    </source>
</reference>
<organism evidence="12 13">
    <name type="scientific">Yoonia tamlensis</name>
    <dbReference type="NCBI Taxonomy" id="390270"/>
    <lineage>
        <taxon>Bacteria</taxon>
        <taxon>Pseudomonadati</taxon>
        <taxon>Pseudomonadota</taxon>
        <taxon>Alphaproteobacteria</taxon>
        <taxon>Rhodobacterales</taxon>
        <taxon>Paracoccaceae</taxon>
        <taxon>Yoonia</taxon>
    </lineage>
</organism>
<dbReference type="InterPro" id="IPR007197">
    <property type="entry name" value="rSAM"/>
</dbReference>
<dbReference type="GO" id="GO:0005737">
    <property type="term" value="C:cytoplasm"/>
    <property type="evidence" value="ECO:0007669"/>
    <property type="project" value="UniProtKB-SubCell"/>
</dbReference>
<dbReference type="InterPro" id="IPR034505">
    <property type="entry name" value="Coproporphyrinogen-III_oxidase"/>
</dbReference>
<dbReference type="RefSeq" id="WP_090201564.1">
    <property type="nucleotide sequence ID" value="NZ_FOYP01000002.1"/>
</dbReference>
<evidence type="ECO:0000256" key="9">
    <source>
        <dbReference type="ARBA" id="ARBA00023186"/>
    </source>
</evidence>
<dbReference type="PROSITE" id="PS51918">
    <property type="entry name" value="RADICAL_SAM"/>
    <property type="match status" value="1"/>
</dbReference>
<comment type="subcellular location">
    <subcellularLocation>
        <location evidence="10">Cytoplasm</location>
    </subcellularLocation>
</comment>
<evidence type="ECO:0000256" key="5">
    <source>
        <dbReference type="ARBA" id="ARBA00022691"/>
    </source>
</evidence>
<keyword evidence="9 10" id="KW-0143">Chaperone</keyword>
<dbReference type="GO" id="GO:0046872">
    <property type="term" value="F:metal ion binding"/>
    <property type="evidence" value="ECO:0007669"/>
    <property type="project" value="UniProtKB-UniRule"/>
</dbReference>
<keyword evidence="7 10" id="KW-0408">Iron</keyword>
<protein>
    <recommendedName>
        <fullName evidence="3 10">Heme chaperone HemW</fullName>
    </recommendedName>
</protein>
<dbReference type="SFLD" id="SFLDF00562">
    <property type="entry name" value="HemN-like__clustered_with_heat"/>
    <property type="match status" value="1"/>
</dbReference>
<sequence>MPEDWEHGGFGLYIHWPFCQAKCPYCDFNSHVVAQIDQAAWRDAYLSEIDRIGAETQGRVLKSVFFGGGTPSMMDPDLVDAILTKVRATWPMANDIEITLEANPTSVEAGRFVGYRDAGVNRVSMGIQALNDADLRALGRLHSAQEALTAFSTARETFDRVSFDLIYARQGQSLADWRAELTKALGLAIDHLSLYQLTIEDGTAFGDRYAAGKLRGLPDDDTAADMYALTQEVCAATGFDGYEVSNHARPGFESIHNQIYWRYGDYAGIGPGAHGRLTLGGQRLATEAPLAPMQWLAQVNRTGNGDSLRSPLTADDQISEMLLMGMRLREGVSLERMSIADNAIISKNINGLIEMDMVVKQDSRLLLTPKGRPVLNAVLRALLAD</sequence>
<evidence type="ECO:0000256" key="4">
    <source>
        <dbReference type="ARBA" id="ARBA00022617"/>
    </source>
</evidence>
<dbReference type="GO" id="GO:0004109">
    <property type="term" value="F:coproporphyrinogen oxidase activity"/>
    <property type="evidence" value="ECO:0007669"/>
    <property type="project" value="InterPro"/>
</dbReference>
<dbReference type="Pfam" id="PF04055">
    <property type="entry name" value="Radical_SAM"/>
    <property type="match status" value="1"/>
</dbReference>
<evidence type="ECO:0000256" key="1">
    <source>
        <dbReference type="ARBA" id="ARBA00001966"/>
    </source>
</evidence>
<dbReference type="AlphaFoldDB" id="A0A1I6HHL5"/>
<keyword evidence="5 10" id="KW-0949">S-adenosyl-L-methionine</keyword>
<gene>
    <name evidence="12" type="ORF">SAMN04488005_2717</name>
</gene>
<dbReference type="STRING" id="390270.SAMN04488005_2717"/>
<evidence type="ECO:0000256" key="3">
    <source>
        <dbReference type="ARBA" id="ARBA00017228"/>
    </source>
</evidence>
<comment type="function">
    <text evidence="10">Probably acts as a heme chaperone, transferring heme to an unknown acceptor. Binds one molecule of heme per monomer, possibly covalently. Binds 1 [4Fe-4S] cluster. The cluster is coordinated with 3 cysteines and an exchangeable S-adenosyl-L-methionine.</text>
</comment>
<dbReference type="InterPro" id="IPR013785">
    <property type="entry name" value="Aldolase_TIM"/>
</dbReference>
<dbReference type="SFLD" id="SFLDG01065">
    <property type="entry name" value="anaerobic_coproporphyrinogen-I"/>
    <property type="match status" value="1"/>
</dbReference>
<evidence type="ECO:0000313" key="12">
    <source>
        <dbReference type="EMBL" id="SFR53975.1"/>
    </source>
</evidence>
<keyword evidence="13" id="KW-1185">Reference proteome</keyword>
<evidence type="ECO:0000256" key="7">
    <source>
        <dbReference type="ARBA" id="ARBA00023004"/>
    </source>
</evidence>
<evidence type="ECO:0000259" key="11">
    <source>
        <dbReference type="PROSITE" id="PS51918"/>
    </source>
</evidence>
<dbReference type="InterPro" id="IPR058240">
    <property type="entry name" value="rSAM_sf"/>
</dbReference>
<dbReference type="SMART" id="SM00729">
    <property type="entry name" value="Elp3"/>
    <property type="match status" value="1"/>
</dbReference>